<keyword evidence="1" id="KW-0812">Transmembrane</keyword>
<dbReference type="Proteomes" id="UP000057820">
    <property type="component" value="Plasmid 2"/>
</dbReference>
<name>A0A0H5NX35_NOCFR</name>
<keyword evidence="1" id="KW-0472">Membrane</keyword>
<gene>
    <name evidence="2" type="ORF">ERS450000_03527</name>
</gene>
<accession>A0A0H5NX35</accession>
<protein>
    <submittedName>
        <fullName evidence="2">Uncharacterized protein</fullName>
    </submittedName>
</protein>
<sequence>MSADISVDTVLEIATVAIKIVAFVAPLILSLF</sequence>
<geneLocation type="plasmid" evidence="2">
    <name>2</name>
</geneLocation>
<keyword evidence="2" id="KW-0614">Plasmid</keyword>
<reference evidence="3" key="1">
    <citation type="submission" date="2015-03" db="EMBL/GenBank/DDBJ databases">
        <authorList>
            <consortium name="Pathogen Informatics"/>
        </authorList>
    </citation>
    <scope>NUCLEOTIDE SEQUENCE [LARGE SCALE GENOMIC DNA]</scope>
    <source>
        <strain evidence="3">NCTC11134</strain>
        <plasmid evidence="3">2</plasmid>
    </source>
</reference>
<feature type="transmembrane region" description="Helical" evidence="1">
    <location>
        <begin position="13"/>
        <end position="31"/>
    </location>
</feature>
<evidence type="ECO:0000313" key="2">
    <source>
        <dbReference type="EMBL" id="CRY79873.1"/>
    </source>
</evidence>
<evidence type="ECO:0000313" key="3">
    <source>
        <dbReference type="Proteomes" id="UP000057820"/>
    </source>
</evidence>
<dbReference type="KEGG" id="nfr:ERS450000_03527"/>
<evidence type="ECO:0000256" key="1">
    <source>
        <dbReference type="SAM" id="Phobius"/>
    </source>
</evidence>
<dbReference type="EMBL" id="LN868939">
    <property type="protein sequence ID" value="CRY79873.1"/>
    <property type="molecule type" value="Genomic_DNA"/>
</dbReference>
<organism evidence="2 3">
    <name type="scientific">Nocardia farcinica</name>
    <dbReference type="NCBI Taxonomy" id="37329"/>
    <lineage>
        <taxon>Bacteria</taxon>
        <taxon>Bacillati</taxon>
        <taxon>Actinomycetota</taxon>
        <taxon>Actinomycetes</taxon>
        <taxon>Mycobacteriales</taxon>
        <taxon>Nocardiaceae</taxon>
        <taxon>Nocardia</taxon>
    </lineage>
</organism>
<proteinExistence type="predicted"/>
<keyword evidence="1" id="KW-1133">Transmembrane helix</keyword>
<dbReference type="AlphaFoldDB" id="A0A0H5NX35"/>